<dbReference type="EMBL" id="RZNH01000023">
    <property type="protein sequence ID" value="NOU60820.1"/>
    <property type="molecule type" value="Genomic_DNA"/>
</dbReference>
<protein>
    <submittedName>
        <fullName evidence="2">Toll/interleukin-1 receptor domain-containing protein</fullName>
    </submittedName>
</protein>
<evidence type="ECO:0000259" key="1">
    <source>
        <dbReference type="Pfam" id="PF13676"/>
    </source>
</evidence>
<dbReference type="RefSeq" id="WP_171596093.1">
    <property type="nucleotide sequence ID" value="NZ_RZNH01000023.1"/>
</dbReference>
<organism evidence="2 3">
    <name type="scientific">Marinifilum caeruleilacunae</name>
    <dbReference type="NCBI Taxonomy" id="2499076"/>
    <lineage>
        <taxon>Bacteria</taxon>
        <taxon>Pseudomonadati</taxon>
        <taxon>Bacteroidota</taxon>
        <taxon>Bacteroidia</taxon>
        <taxon>Marinilabiliales</taxon>
        <taxon>Marinifilaceae</taxon>
    </lineage>
</organism>
<keyword evidence="2" id="KW-0675">Receptor</keyword>
<accession>A0ABX1WXG6</accession>
<evidence type="ECO:0000313" key="2">
    <source>
        <dbReference type="EMBL" id="NOU60820.1"/>
    </source>
</evidence>
<proteinExistence type="predicted"/>
<reference evidence="2 3" key="1">
    <citation type="submission" date="2018-12" db="EMBL/GenBank/DDBJ databases">
        <title>Marinifilum JC070 sp. nov., a marine bacterium isolated from Yongle Blue Hole in the South China Sea.</title>
        <authorList>
            <person name="Fu T."/>
        </authorList>
    </citation>
    <scope>NUCLEOTIDE SEQUENCE [LARGE SCALE GENOMIC DNA]</scope>
    <source>
        <strain evidence="2 3">JC070</strain>
    </source>
</reference>
<feature type="domain" description="TIR" evidence="1">
    <location>
        <begin position="4"/>
        <end position="88"/>
    </location>
</feature>
<dbReference type="Gene3D" id="3.40.50.10140">
    <property type="entry name" value="Toll/interleukin-1 receptor homology (TIR) domain"/>
    <property type="match status" value="1"/>
</dbReference>
<dbReference type="Proteomes" id="UP000732105">
    <property type="component" value="Unassembled WGS sequence"/>
</dbReference>
<dbReference type="InterPro" id="IPR035897">
    <property type="entry name" value="Toll_tir_struct_dom_sf"/>
</dbReference>
<evidence type="ECO:0000313" key="3">
    <source>
        <dbReference type="Proteomes" id="UP000732105"/>
    </source>
</evidence>
<comment type="caution">
    <text evidence="2">The sequence shown here is derived from an EMBL/GenBank/DDBJ whole genome shotgun (WGS) entry which is preliminary data.</text>
</comment>
<dbReference type="Pfam" id="PF13676">
    <property type="entry name" value="TIR_2"/>
    <property type="match status" value="1"/>
</dbReference>
<gene>
    <name evidence="2" type="ORF">ELS83_13430</name>
</gene>
<dbReference type="SUPFAM" id="SSF52200">
    <property type="entry name" value="Toll/Interleukin receptor TIR domain"/>
    <property type="match status" value="1"/>
</dbReference>
<dbReference type="InterPro" id="IPR000157">
    <property type="entry name" value="TIR_dom"/>
</dbReference>
<keyword evidence="3" id="KW-1185">Reference proteome</keyword>
<name>A0ABX1WXG6_9BACT</name>
<sequence length="158" mass="18106">MAKVFISHQKRDREQAKQIADYLKSVNIDVYFDEFDRELQQADRDDNPKGVVAAIKKGIRSSTHMLCIISPNTLYSKWVPFEVGYGYDTTELATLTLQGIRNSDLPDYIKTAPIIRDIYDINQFVRKHGSSVILESRNYSDYKSSLHPLSNVMDAIIT</sequence>